<sequence length="45" mass="5309">MEEWQDLGAFKTEMSRVISMKDEEMEKLRKEEIESNMADEKAGDL</sequence>
<name>A0A6M3L5F5_9ZZZZ</name>
<evidence type="ECO:0000313" key="1">
    <source>
        <dbReference type="EMBL" id="QJA88398.1"/>
    </source>
</evidence>
<protein>
    <submittedName>
        <fullName evidence="1">Uncharacterized protein</fullName>
    </submittedName>
</protein>
<reference evidence="1" key="1">
    <citation type="submission" date="2020-03" db="EMBL/GenBank/DDBJ databases">
        <title>The deep terrestrial virosphere.</title>
        <authorList>
            <person name="Holmfeldt K."/>
            <person name="Nilsson E."/>
            <person name="Simone D."/>
            <person name="Lopez-Fernandez M."/>
            <person name="Wu X."/>
            <person name="de Brujin I."/>
            <person name="Lundin D."/>
            <person name="Andersson A."/>
            <person name="Bertilsson S."/>
            <person name="Dopson M."/>
        </authorList>
    </citation>
    <scope>NUCLEOTIDE SEQUENCE</scope>
    <source>
        <strain evidence="1">MM415B02770</strain>
    </source>
</reference>
<organism evidence="1">
    <name type="scientific">viral metagenome</name>
    <dbReference type="NCBI Taxonomy" id="1070528"/>
    <lineage>
        <taxon>unclassified sequences</taxon>
        <taxon>metagenomes</taxon>
        <taxon>organismal metagenomes</taxon>
    </lineage>
</organism>
<dbReference type="AlphaFoldDB" id="A0A6M3L5F5"/>
<proteinExistence type="predicted"/>
<accession>A0A6M3L5F5</accession>
<gene>
    <name evidence="1" type="ORF">MM415B02770_0008</name>
</gene>
<dbReference type="EMBL" id="MT142775">
    <property type="protein sequence ID" value="QJA88398.1"/>
    <property type="molecule type" value="Genomic_DNA"/>
</dbReference>